<feature type="compositionally biased region" description="Basic and acidic residues" evidence="15">
    <location>
        <begin position="378"/>
        <end position="387"/>
    </location>
</feature>
<evidence type="ECO:0000313" key="19">
    <source>
        <dbReference type="WBParaSite" id="maker-uti_cns_0048407-snap-gene-0.2-mRNA-1"/>
    </source>
</evidence>
<feature type="region of interest" description="Disordered" evidence="15">
    <location>
        <begin position="1"/>
        <end position="27"/>
    </location>
</feature>
<evidence type="ECO:0000256" key="6">
    <source>
        <dbReference type="ARBA" id="ARBA00022723"/>
    </source>
</evidence>
<dbReference type="InterPro" id="IPR001772">
    <property type="entry name" value="KA1_dom"/>
</dbReference>
<dbReference type="PANTHER" id="PTHR24346">
    <property type="entry name" value="MAP/MICROTUBULE AFFINITY-REGULATING KINASE"/>
    <property type="match status" value="1"/>
</dbReference>
<dbReference type="InterPro" id="IPR017441">
    <property type="entry name" value="Protein_kinase_ATP_BS"/>
</dbReference>
<dbReference type="Gene3D" id="1.10.510.10">
    <property type="entry name" value="Transferase(Phosphotransferase) domain 1"/>
    <property type="match status" value="1"/>
</dbReference>
<evidence type="ECO:0000256" key="11">
    <source>
        <dbReference type="ARBA" id="ARBA00022902"/>
    </source>
</evidence>
<comment type="cofactor">
    <cofactor evidence="1">
        <name>Mg(2+)</name>
        <dbReference type="ChEBI" id="CHEBI:18420"/>
    </cofactor>
</comment>
<dbReference type="PROSITE" id="PS50011">
    <property type="entry name" value="PROTEIN_KINASE_DOM"/>
    <property type="match status" value="1"/>
</dbReference>
<dbReference type="InterPro" id="IPR000719">
    <property type="entry name" value="Prot_kinase_dom"/>
</dbReference>
<evidence type="ECO:0000256" key="2">
    <source>
        <dbReference type="ARBA" id="ARBA00006234"/>
    </source>
</evidence>
<dbReference type="PROSITE" id="PS50032">
    <property type="entry name" value="KA1"/>
    <property type="match status" value="1"/>
</dbReference>
<dbReference type="PANTHER" id="PTHR24346:SF36">
    <property type="entry name" value="SERINE_THREONINE-PROTEIN KINASE BRSK1 ISOFORM X1-RELATED"/>
    <property type="match status" value="1"/>
</dbReference>
<keyword evidence="9 14" id="KW-0067">ATP-binding</keyword>
<keyword evidence="18" id="KW-1185">Reference proteome</keyword>
<keyword evidence="7 14" id="KW-0547">Nucleotide-binding</keyword>
<dbReference type="GO" id="GO:0035556">
    <property type="term" value="P:intracellular signal transduction"/>
    <property type="evidence" value="ECO:0007669"/>
    <property type="project" value="TreeGrafter"/>
</dbReference>
<evidence type="ECO:0000256" key="9">
    <source>
        <dbReference type="ARBA" id="ARBA00022840"/>
    </source>
</evidence>
<sequence>MKDNINNNNSNRKNANNKMVSNHTPKEEQYIGPYRLEKTLGKGQTGLVKLGVHCITNRKVAIKIVNREKLSESVLQKVEREIAIMKLIEHPNVLGLFDVYDNKKFLYLVLEHVSGGELFDYLVRKGRLTPKEARRFFRQIISALDFCHKHCICHRDLKPENLLLDEKHNIRVADFGMASLQPEGSMLETSCGSPHYACPEVIRGEKYDGRKADIWSTGVILYALLVGALPFDDDNLRNLLEKVKKGVFHIPHFVPSDAQNLLRAMIEVDPGKRISLECVIKHPWVTVDSDAQIDSEAPMIHSVSTSVIPSKEDIDPDIFNTMTSLQCFHDRERLTRELLSPQHNTEKVIYFLLMDRKLRNPCMDDPDEIRSRNSTPDPPRKRTDSLRLHANSVCGSPQLGYQLSEGSPVAGRRALTVQSYRKTSLSASGGGGSGSSTAAAIDSGMAPSITIGAESSAASAAAAAVGNSASTAAVPSQQHRLSSLKASLATTLGSPRFHRRSKAVAANTGASQSPTAGATGAAADHSSRGGTPEASPELTRRSWFTAFLPGSANSNSENSGDNSGSSHVVLIRDRPLNRIKADLIHALLQTPDLIHTVLSPTAFRAELRRPGASGSAAAAAASGGGGASGAAAAASAAAASLLMGRPVKFQVEIHRPDPDRTLYAVNFLLISGPVRRFKRVCEQIQQSLLASRPCPAGQNSSPQKSVAGTTASAVTVSVLQTRQVHPQPPCERTAAVGSCGGVGSGNGVIPYVDSIIKLIGWLSKDKKAALKLIGWLGKVSSAFVCSIVGARLYCVWAARRAAAAAVAAALLTIDCVAMLRVRISRLGLDKFVQVKFSSDVLRVYFNSTTSTDGKTPRAATRHIWSSTEFSSLWKCKEILPTTVDNLKPLAVTWGGCCCGRIFRRFCGGSGGWRPVSREIRADEGTRLSLTSGRQFSRLRCRLRALHANGASVWRRGGRLGSRTASLMSASTRSKERAVRLLSRTRAARLGREPPPGSTAMMRGRTDPEAARAASEADDGGADLGRLKYQSGVGGGAGVWCSGRAAFKAGNQPLPLPPPPHAPPSPLPPSAHPLAVEGEQVANALRQDVAVAHGAVGEVAQQRVECAVPFDGDGELVAAEVAVAVPKEANLFSAASSIMLFLFRRGSSASEAAAEIKNAVPQRMKLHPSALCTNGLVASSPAISIWLTSQEKVVQEPSTDSLNVAALAAKRQSYRRYLLHYDNAPAHTVQHIEASWHPAGERSVLFAGPGAVRFLLISEKQSAGVGAKLFETRDELISAVSNQAAVFGDHSRWLKLGS</sequence>
<feature type="region of interest" description="Disordered" evidence="15">
    <location>
        <begin position="988"/>
        <end position="1022"/>
    </location>
</feature>
<reference evidence="19" key="1">
    <citation type="submission" date="2016-11" db="UniProtKB">
        <authorList>
            <consortium name="WormBaseParasite"/>
        </authorList>
    </citation>
    <scope>IDENTIFICATION</scope>
</reference>
<dbReference type="Proteomes" id="UP000095280">
    <property type="component" value="Unplaced"/>
</dbReference>
<dbReference type="GO" id="GO:0046872">
    <property type="term" value="F:metal ion binding"/>
    <property type="evidence" value="ECO:0007669"/>
    <property type="project" value="UniProtKB-KW"/>
</dbReference>
<feature type="compositionally biased region" description="Low complexity" evidence="15">
    <location>
        <begin position="1"/>
        <end position="17"/>
    </location>
</feature>
<keyword evidence="11" id="KW-0524">Neurogenesis</keyword>
<evidence type="ECO:0000256" key="12">
    <source>
        <dbReference type="ARBA" id="ARBA00047899"/>
    </source>
</evidence>
<dbReference type="SMART" id="SM00220">
    <property type="entry name" value="S_TKc"/>
    <property type="match status" value="1"/>
</dbReference>
<evidence type="ECO:0000313" key="18">
    <source>
        <dbReference type="Proteomes" id="UP000095280"/>
    </source>
</evidence>
<evidence type="ECO:0000259" key="17">
    <source>
        <dbReference type="PROSITE" id="PS50032"/>
    </source>
</evidence>
<feature type="region of interest" description="Disordered" evidence="15">
    <location>
        <begin position="1050"/>
        <end position="1072"/>
    </location>
</feature>
<dbReference type="InterPro" id="IPR011009">
    <property type="entry name" value="Kinase-like_dom_sf"/>
</dbReference>
<dbReference type="PROSITE" id="PS00108">
    <property type="entry name" value="PROTEIN_KINASE_ST"/>
    <property type="match status" value="1"/>
</dbReference>
<accession>A0A1I8JK89</accession>
<keyword evidence="5" id="KW-0808">Transferase</keyword>
<comment type="catalytic activity">
    <reaction evidence="12">
        <text>L-threonyl-[protein] + ATP = O-phospho-L-threonyl-[protein] + ADP + H(+)</text>
        <dbReference type="Rhea" id="RHEA:46608"/>
        <dbReference type="Rhea" id="RHEA-COMP:11060"/>
        <dbReference type="Rhea" id="RHEA-COMP:11605"/>
        <dbReference type="ChEBI" id="CHEBI:15378"/>
        <dbReference type="ChEBI" id="CHEBI:30013"/>
        <dbReference type="ChEBI" id="CHEBI:30616"/>
        <dbReference type="ChEBI" id="CHEBI:61977"/>
        <dbReference type="ChEBI" id="CHEBI:456216"/>
        <dbReference type="EC" id="2.7.11.1"/>
    </reaction>
</comment>
<evidence type="ECO:0000259" key="16">
    <source>
        <dbReference type="PROSITE" id="PS50011"/>
    </source>
</evidence>
<feature type="binding site" evidence="14">
    <location>
        <position position="63"/>
    </location>
    <ligand>
        <name>ATP</name>
        <dbReference type="ChEBI" id="CHEBI:30616"/>
    </ligand>
</feature>
<dbReference type="WBParaSite" id="maker-uti_cns_0048407-snap-gene-0.2-mRNA-1">
    <property type="protein sequence ID" value="maker-uti_cns_0048407-snap-gene-0.2-mRNA-1"/>
    <property type="gene ID" value="maker-uti_cns_0048407-snap-gene-0.2"/>
</dbReference>
<dbReference type="CDD" id="cd14081">
    <property type="entry name" value="STKc_BRSK1_2"/>
    <property type="match status" value="1"/>
</dbReference>
<dbReference type="CDD" id="cd14340">
    <property type="entry name" value="UBA_BRSK"/>
    <property type="match status" value="1"/>
</dbReference>
<keyword evidence="4" id="KW-0723">Serine/threonine-protein kinase</keyword>
<evidence type="ECO:0000256" key="14">
    <source>
        <dbReference type="PROSITE-ProRule" id="PRU10141"/>
    </source>
</evidence>
<dbReference type="Pfam" id="PF21115">
    <property type="entry name" value="UBA_BRSK"/>
    <property type="match status" value="1"/>
</dbReference>
<dbReference type="InterPro" id="IPR048622">
    <property type="entry name" value="BRSK1_2-like_UBA"/>
</dbReference>
<feature type="region of interest" description="Disordered" evidence="15">
    <location>
        <begin position="495"/>
        <end position="539"/>
    </location>
</feature>
<organism evidence="18 19">
    <name type="scientific">Macrostomum lignano</name>
    <dbReference type="NCBI Taxonomy" id="282301"/>
    <lineage>
        <taxon>Eukaryota</taxon>
        <taxon>Metazoa</taxon>
        <taxon>Spiralia</taxon>
        <taxon>Lophotrochozoa</taxon>
        <taxon>Platyhelminthes</taxon>
        <taxon>Rhabditophora</taxon>
        <taxon>Macrostomorpha</taxon>
        <taxon>Macrostomida</taxon>
        <taxon>Macrostomidae</taxon>
        <taxon>Macrostomum</taxon>
    </lineage>
</organism>
<dbReference type="GO" id="GO:0005737">
    <property type="term" value="C:cytoplasm"/>
    <property type="evidence" value="ECO:0007669"/>
    <property type="project" value="TreeGrafter"/>
</dbReference>
<dbReference type="GO" id="GO:0007399">
    <property type="term" value="P:nervous system development"/>
    <property type="evidence" value="ECO:0007669"/>
    <property type="project" value="UniProtKB-KW"/>
</dbReference>
<feature type="compositionally biased region" description="Pro residues" evidence="15">
    <location>
        <begin position="1053"/>
        <end position="1070"/>
    </location>
</feature>
<evidence type="ECO:0000256" key="4">
    <source>
        <dbReference type="ARBA" id="ARBA00022527"/>
    </source>
</evidence>
<evidence type="ECO:0000256" key="15">
    <source>
        <dbReference type="SAM" id="MobiDB-lite"/>
    </source>
</evidence>
<evidence type="ECO:0000256" key="3">
    <source>
        <dbReference type="ARBA" id="ARBA00012513"/>
    </source>
</evidence>
<evidence type="ECO:0000256" key="13">
    <source>
        <dbReference type="ARBA" id="ARBA00048679"/>
    </source>
</evidence>
<dbReference type="PROSITE" id="PS00107">
    <property type="entry name" value="PROTEIN_KINASE_ATP"/>
    <property type="match status" value="1"/>
</dbReference>
<evidence type="ECO:0000256" key="1">
    <source>
        <dbReference type="ARBA" id="ARBA00001946"/>
    </source>
</evidence>
<dbReference type="GO" id="GO:0005524">
    <property type="term" value="F:ATP binding"/>
    <property type="evidence" value="ECO:0007669"/>
    <property type="project" value="UniProtKB-UniRule"/>
</dbReference>
<dbReference type="FunFam" id="1.10.510.10:FF:000064">
    <property type="entry name" value="BR serine/threonine-protein kinase 2"/>
    <property type="match status" value="1"/>
</dbReference>
<feature type="domain" description="KA1" evidence="17">
    <location>
        <begin position="640"/>
        <end position="690"/>
    </location>
</feature>
<evidence type="ECO:0000256" key="5">
    <source>
        <dbReference type="ARBA" id="ARBA00022679"/>
    </source>
</evidence>
<dbReference type="FunFam" id="3.30.200.20:FF:000003">
    <property type="entry name" value="Non-specific serine/threonine protein kinase"/>
    <property type="match status" value="1"/>
</dbReference>
<evidence type="ECO:0000256" key="7">
    <source>
        <dbReference type="ARBA" id="ARBA00022741"/>
    </source>
</evidence>
<dbReference type="Pfam" id="PF00069">
    <property type="entry name" value="Pkinase"/>
    <property type="match status" value="1"/>
</dbReference>
<keyword evidence="6" id="KW-0479">Metal-binding</keyword>
<feature type="region of interest" description="Disordered" evidence="15">
    <location>
        <begin position="362"/>
        <end position="388"/>
    </location>
</feature>
<proteinExistence type="inferred from homology"/>
<keyword evidence="8" id="KW-0418">Kinase</keyword>
<comment type="similarity">
    <text evidence="2">Belongs to the protein kinase superfamily. CAMK Ser/Thr protein kinase family. SNF1 subfamily.</text>
</comment>
<feature type="domain" description="Protein kinase" evidence="16">
    <location>
        <begin position="34"/>
        <end position="285"/>
    </location>
</feature>
<dbReference type="EC" id="2.7.11.1" evidence="3"/>
<dbReference type="SUPFAM" id="SSF56112">
    <property type="entry name" value="Protein kinase-like (PK-like)"/>
    <property type="match status" value="1"/>
</dbReference>
<dbReference type="InterPro" id="IPR008271">
    <property type="entry name" value="Ser/Thr_kinase_AS"/>
</dbReference>
<name>A0A1I8JK89_9PLAT</name>
<evidence type="ECO:0000256" key="8">
    <source>
        <dbReference type="ARBA" id="ARBA00022777"/>
    </source>
</evidence>
<dbReference type="GO" id="GO:0004674">
    <property type="term" value="F:protein serine/threonine kinase activity"/>
    <property type="evidence" value="ECO:0007669"/>
    <property type="project" value="UniProtKB-KW"/>
</dbReference>
<evidence type="ECO:0000256" key="10">
    <source>
        <dbReference type="ARBA" id="ARBA00022842"/>
    </source>
</evidence>
<dbReference type="Pfam" id="PF21122">
    <property type="entry name" value="KA1_BRSK"/>
    <property type="match status" value="2"/>
</dbReference>
<protein>
    <recommendedName>
        <fullName evidence="3">non-specific serine/threonine protein kinase</fullName>
        <ecNumber evidence="3">2.7.11.1</ecNumber>
    </recommendedName>
</protein>
<keyword evidence="10" id="KW-0460">Magnesium</keyword>
<comment type="catalytic activity">
    <reaction evidence="13">
        <text>L-seryl-[protein] + ATP = O-phospho-L-seryl-[protein] + ADP + H(+)</text>
        <dbReference type="Rhea" id="RHEA:17989"/>
        <dbReference type="Rhea" id="RHEA-COMP:9863"/>
        <dbReference type="Rhea" id="RHEA-COMP:11604"/>
        <dbReference type="ChEBI" id="CHEBI:15378"/>
        <dbReference type="ChEBI" id="CHEBI:29999"/>
        <dbReference type="ChEBI" id="CHEBI:30616"/>
        <dbReference type="ChEBI" id="CHEBI:83421"/>
        <dbReference type="ChEBI" id="CHEBI:456216"/>
        <dbReference type="EC" id="2.7.11.1"/>
    </reaction>
</comment>